<feature type="transmembrane region" description="Helical" evidence="5">
    <location>
        <begin position="287"/>
        <end position="307"/>
    </location>
</feature>
<evidence type="ECO:0000256" key="3">
    <source>
        <dbReference type="ARBA" id="ARBA00022989"/>
    </source>
</evidence>
<keyword evidence="6" id="KW-0732">Signal</keyword>
<evidence type="ECO:0000313" key="8">
    <source>
        <dbReference type="EMBL" id="KAJ3647429.1"/>
    </source>
</evidence>
<dbReference type="AlphaFoldDB" id="A0AA38I5P8"/>
<feature type="transmembrane region" description="Helical" evidence="5">
    <location>
        <begin position="327"/>
        <end position="350"/>
    </location>
</feature>
<feature type="transmembrane region" description="Helical" evidence="5">
    <location>
        <begin position="237"/>
        <end position="266"/>
    </location>
</feature>
<dbReference type="Pfam" id="PF00002">
    <property type="entry name" value="7tm_2"/>
    <property type="match status" value="1"/>
</dbReference>
<evidence type="ECO:0000256" key="4">
    <source>
        <dbReference type="ARBA" id="ARBA00023136"/>
    </source>
</evidence>
<keyword evidence="2 5" id="KW-0812">Transmembrane</keyword>
<dbReference type="InterPro" id="IPR000832">
    <property type="entry name" value="GPCR_2_secretin-like"/>
</dbReference>
<evidence type="ECO:0000256" key="6">
    <source>
        <dbReference type="SAM" id="SignalP"/>
    </source>
</evidence>
<dbReference type="PROSITE" id="PS50261">
    <property type="entry name" value="G_PROTEIN_RECEP_F2_4"/>
    <property type="match status" value="1"/>
</dbReference>
<dbReference type="GO" id="GO:0004930">
    <property type="term" value="F:G protein-coupled receptor activity"/>
    <property type="evidence" value="ECO:0007669"/>
    <property type="project" value="InterPro"/>
</dbReference>
<dbReference type="GO" id="GO:0016020">
    <property type="term" value="C:membrane"/>
    <property type="evidence" value="ECO:0007669"/>
    <property type="project" value="UniProtKB-SubCell"/>
</dbReference>
<proteinExistence type="predicted"/>
<feature type="transmembrane region" description="Helical" evidence="5">
    <location>
        <begin position="182"/>
        <end position="200"/>
    </location>
</feature>
<reference evidence="8" key="1">
    <citation type="journal article" date="2023" name="G3 (Bethesda)">
        <title>Whole genome assemblies of Zophobas morio and Tenebrio molitor.</title>
        <authorList>
            <person name="Kaur S."/>
            <person name="Stinson S.A."/>
            <person name="diCenzo G.C."/>
        </authorList>
    </citation>
    <scope>NUCLEOTIDE SEQUENCE</scope>
    <source>
        <strain evidence="8">QUZm001</strain>
    </source>
</reference>
<evidence type="ECO:0000256" key="1">
    <source>
        <dbReference type="ARBA" id="ARBA00004141"/>
    </source>
</evidence>
<accession>A0AA38I5P8</accession>
<dbReference type="PANTHER" id="PTHR46953">
    <property type="entry name" value="G-PROTEIN COUPLED RECEPTOR MTH-LIKE 1-RELATED"/>
    <property type="match status" value="1"/>
</dbReference>
<dbReference type="InterPro" id="IPR052808">
    <property type="entry name" value="GPCR_Mth-like"/>
</dbReference>
<keyword evidence="9" id="KW-1185">Reference proteome</keyword>
<dbReference type="Proteomes" id="UP001168821">
    <property type="component" value="Unassembled WGS sequence"/>
</dbReference>
<feature type="transmembrane region" description="Helical" evidence="5">
    <location>
        <begin position="370"/>
        <end position="392"/>
    </location>
</feature>
<dbReference type="CDD" id="cd15039">
    <property type="entry name" value="7tmB3_Methuselah-like"/>
    <property type="match status" value="1"/>
</dbReference>
<organism evidence="8 9">
    <name type="scientific">Zophobas morio</name>
    <dbReference type="NCBI Taxonomy" id="2755281"/>
    <lineage>
        <taxon>Eukaryota</taxon>
        <taxon>Metazoa</taxon>
        <taxon>Ecdysozoa</taxon>
        <taxon>Arthropoda</taxon>
        <taxon>Hexapoda</taxon>
        <taxon>Insecta</taxon>
        <taxon>Pterygota</taxon>
        <taxon>Neoptera</taxon>
        <taxon>Endopterygota</taxon>
        <taxon>Coleoptera</taxon>
        <taxon>Polyphaga</taxon>
        <taxon>Cucujiformia</taxon>
        <taxon>Tenebrionidae</taxon>
        <taxon>Zophobas</taxon>
    </lineage>
</organism>
<comment type="subcellular location">
    <subcellularLocation>
        <location evidence="1">Membrane</location>
        <topology evidence="1">Multi-pass membrane protein</topology>
    </subcellularLocation>
</comment>
<gene>
    <name evidence="8" type="ORF">Zmor_019308</name>
</gene>
<feature type="transmembrane region" description="Helical" evidence="5">
    <location>
        <begin position="207"/>
        <end position="225"/>
    </location>
</feature>
<evidence type="ECO:0000259" key="7">
    <source>
        <dbReference type="PROSITE" id="PS50261"/>
    </source>
</evidence>
<dbReference type="InterPro" id="IPR017981">
    <property type="entry name" value="GPCR_2-like_7TM"/>
</dbReference>
<evidence type="ECO:0000256" key="5">
    <source>
        <dbReference type="SAM" id="Phobius"/>
    </source>
</evidence>
<keyword evidence="3 5" id="KW-1133">Transmembrane helix</keyword>
<feature type="domain" description="G-protein coupled receptors family 2 profile 2" evidence="7">
    <location>
        <begin position="176"/>
        <end position="420"/>
    </location>
</feature>
<protein>
    <recommendedName>
        <fullName evidence="7">G-protein coupled receptors family 2 profile 2 domain-containing protein</fullName>
    </recommendedName>
</protein>
<evidence type="ECO:0000313" key="9">
    <source>
        <dbReference type="Proteomes" id="UP001168821"/>
    </source>
</evidence>
<dbReference type="GO" id="GO:0007166">
    <property type="term" value="P:cell surface receptor signaling pathway"/>
    <property type="evidence" value="ECO:0007669"/>
    <property type="project" value="InterPro"/>
</dbReference>
<keyword evidence="4 5" id="KW-0472">Membrane</keyword>
<sequence>MDTKTGLIFLLIIYRVKSEVADRNLETSVRVNKCCEEGELYEGNYHCAKVNLTHETPWKPIFTTEDGKRTNLQIKYRLITGLPDCGSKAPWPIYHYQNSSDRLRLLPNGVLRHYFDHNVPHETEMDDINPNSLYHDYEPNKYCLEKKVDGQFKSEFARVCAPDHNTHWSETEFLMRNIVNPVTHGIGIVCLLIIAVTYFVMPTLRDLVGNIITTLCMCLILSQVADLIRLLTVFSSHISLIITDTICYFSLLGSFFWLNSLGYYIWKTFKSRNVFLRITDGKKYCYYSMYSWSCTLVLGALAVFAHFTMDYPEETAAHEQEEIGSLGLIIFFVPVAFTILMDVFFFATTVKTINRMHTYGRIHHKLRHSFRMFLLLLLIMTITWMFFLMSFFKFKGLINCYIVVNAFQGPLILYVCVFNQRHVAYLLRKTCCYKNCFCKCCRAEPEAEWGDEMTAMNTGIY</sequence>
<evidence type="ECO:0000256" key="2">
    <source>
        <dbReference type="ARBA" id="ARBA00022692"/>
    </source>
</evidence>
<dbReference type="PANTHER" id="PTHR46953:SF2">
    <property type="entry name" value="G-PROTEIN COUPLED RECEPTOR MTH-LIKE 5-RELATED"/>
    <property type="match status" value="1"/>
</dbReference>
<name>A0AA38I5P8_9CUCU</name>
<dbReference type="EMBL" id="JALNTZ010000006">
    <property type="protein sequence ID" value="KAJ3647429.1"/>
    <property type="molecule type" value="Genomic_DNA"/>
</dbReference>
<comment type="caution">
    <text evidence="8">The sequence shown here is derived from an EMBL/GenBank/DDBJ whole genome shotgun (WGS) entry which is preliminary data.</text>
</comment>
<feature type="chain" id="PRO_5041235570" description="G-protein coupled receptors family 2 profile 2 domain-containing protein" evidence="6">
    <location>
        <begin position="19"/>
        <end position="461"/>
    </location>
</feature>
<dbReference type="Gene3D" id="1.20.1070.10">
    <property type="entry name" value="Rhodopsin 7-helix transmembrane proteins"/>
    <property type="match status" value="1"/>
</dbReference>
<feature type="transmembrane region" description="Helical" evidence="5">
    <location>
        <begin position="398"/>
        <end position="419"/>
    </location>
</feature>
<feature type="signal peptide" evidence="6">
    <location>
        <begin position="1"/>
        <end position="18"/>
    </location>
</feature>